<keyword evidence="1" id="KW-1133">Transmembrane helix</keyword>
<keyword evidence="1" id="KW-0812">Transmembrane</keyword>
<dbReference type="Proteomes" id="UP000269352">
    <property type="component" value="Unassembled WGS sequence"/>
</dbReference>
<evidence type="ECO:0000313" key="3">
    <source>
        <dbReference type="Proteomes" id="UP000269352"/>
    </source>
</evidence>
<evidence type="ECO:0000256" key="1">
    <source>
        <dbReference type="SAM" id="Phobius"/>
    </source>
</evidence>
<feature type="transmembrane region" description="Helical" evidence="1">
    <location>
        <begin position="6"/>
        <end position="27"/>
    </location>
</feature>
<dbReference type="AlphaFoldDB" id="A0A388TDG2"/>
<keyword evidence="1" id="KW-0472">Membrane</keyword>
<name>A0A388TDG2_TERA1</name>
<reference evidence="2 3" key="1">
    <citation type="journal article" date="2019" name="ISME J.">
        <title>Genome analyses of uncultured TG2/ZB3 bacteria in 'Margulisbacteria' specifically attached to ectosymbiotic spirochetes of protists in the termite gut.</title>
        <authorList>
            <person name="Utami Y.D."/>
            <person name="Kuwahara H."/>
            <person name="Igai K."/>
            <person name="Murakami T."/>
            <person name="Sugaya K."/>
            <person name="Morikawa T."/>
            <person name="Nagura Y."/>
            <person name="Yuki M."/>
            <person name="Deevong P."/>
            <person name="Inoue T."/>
            <person name="Kihara K."/>
            <person name="Lo N."/>
            <person name="Yamada A."/>
            <person name="Ohkuma M."/>
            <person name="Hongoh Y."/>
        </authorList>
    </citation>
    <scope>NUCLEOTIDE SEQUENCE [LARGE SCALE GENOMIC DNA]</scope>
    <source>
        <strain evidence="2">NkOx7-01</strain>
    </source>
</reference>
<evidence type="ECO:0000313" key="2">
    <source>
        <dbReference type="EMBL" id="GBR74459.1"/>
    </source>
</evidence>
<accession>A0A388TDG2</accession>
<proteinExistence type="predicted"/>
<dbReference type="EMBL" id="BGZN01000047">
    <property type="protein sequence ID" value="GBR74459.1"/>
    <property type="molecule type" value="Genomic_DNA"/>
</dbReference>
<protein>
    <submittedName>
        <fullName evidence="2">Uncharacterized protein</fullName>
    </submittedName>
</protein>
<gene>
    <name evidence="2" type="ORF">NO1_1630</name>
</gene>
<comment type="caution">
    <text evidence="2">The sequence shown here is derived from an EMBL/GenBank/DDBJ whole genome shotgun (WGS) entry which is preliminary data.</text>
</comment>
<sequence>MKRAYSYLELVITLGILALIFGFFLFWQRGYTRGMREAVEYYRERETILNRIELNQADNVSDFSGLKKYELIWRGKKIIWLN</sequence>
<organism evidence="2 3">
    <name type="scientific">Termititenax aidoneus</name>
    <dbReference type="NCBI Taxonomy" id="2218524"/>
    <lineage>
        <taxon>Bacteria</taxon>
        <taxon>Bacillati</taxon>
        <taxon>Candidatus Margulisiibacteriota</taxon>
        <taxon>Candidatus Termititenacia</taxon>
        <taxon>Candidatus Termititenacales</taxon>
        <taxon>Candidatus Termititenacaceae</taxon>
        <taxon>Candidatus Termititenax</taxon>
    </lineage>
</organism>
<keyword evidence="3" id="KW-1185">Reference proteome</keyword>